<evidence type="ECO:0000256" key="1">
    <source>
        <dbReference type="SAM" id="MobiDB-lite"/>
    </source>
</evidence>
<sequence length="101" mass="11669">MDFYFPIGKEFQLMGRSSPRKLAEDFAKEQEELMNKMKEDEAKESLLKPKEMNIIKLKKYDSATAIAKVENWGIRQPKTISSANEPPLNNYGLINTKERTS</sequence>
<accession>A0A9Q3GEU9</accession>
<keyword evidence="3" id="KW-1185">Reference proteome</keyword>
<evidence type="ECO:0000313" key="3">
    <source>
        <dbReference type="Proteomes" id="UP000765509"/>
    </source>
</evidence>
<comment type="caution">
    <text evidence="2">The sequence shown here is derived from an EMBL/GenBank/DDBJ whole genome shotgun (WGS) entry which is preliminary data.</text>
</comment>
<dbReference type="OrthoDB" id="2506366at2759"/>
<feature type="region of interest" description="Disordered" evidence="1">
    <location>
        <begin position="77"/>
        <end position="101"/>
    </location>
</feature>
<protein>
    <submittedName>
        <fullName evidence="2">Uncharacterized protein</fullName>
    </submittedName>
</protein>
<gene>
    <name evidence="2" type="ORF">O181_003362</name>
</gene>
<dbReference type="AlphaFoldDB" id="A0A9Q3GEU9"/>
<dbReference type="EMBL" id="AVOT02000601">
    <property type="protein sequence ID" value="MBW0463647.1"/>
    <property type="molecule type" value="Genomic_DNA"/>
</dbReference>
<name>A0A9Q3GEU9_9BASI</name>
<proteinExistence type="predicted"/>
<dbReference type="Proteomes" id="UP000765509">
    <property type="component" value="Unassembled WGS sequence"/>
</dbReference>
<reference evidence="2" key="1">
    <citation type="submission" date="2021-03" db="EMBL/GenBank/DDBJ databases">
        <title>Draft genome sequence of rust myrtle Austropuccinia psidii MF-1, a brazilian biotype.</title>
        <authorList>
            <person name="Quecine M.C."/>
            <person name="Pachon D.M.R."/>
            <person name="Bonatelli M.L."/>
            <person name="Correr F.H."/>
            <person name="Franceschini L.M."/>
            <person name="Leite T.F."/>
            <person name="Margarido G.R.A."/>
            <person name="Almeida C.A."/>
            <person name="Ferrarezi J.A."/>
            <person name="Labate C.A."/>
        </authorList>
    </citation>
    <scope>NUCLEOTIDE SEQUENCE</scope>
    <source>
        <strain evidence="2">MF-1</strain>
    </source>
</reference>
<evidence type="ECO:0000313" key="2">
    <source>
        <dbReference type="EMBL" id="MBW0463647.1"/>
    </source>
</evidence>
<organism evidence="2 3">
    <name type="scientific">Austropuccinia psidii MF-1</name>
    <dbReference type="NCBI Taxonomy" id="1389203"/>
    <lineage>
        <taxon>Eukaryota</taxon>
        <taxon>Fungi</taxon>
        <taxon>Dikarya</taxon>
        <taxon>Basidiomycota</taxon>
        <taxon>Pucciniomycotina</taxon>
        <taxon>Pucciniomycetes</taxon>
        <taxon>Pucciniales</taxon>
        <taxon>Sphaerophragmiaceae</taxon>
        <taxon>Austropuccinia</taxon>
    </lineage>
</organism>